<gene>
    <name evidence="3" type="ORF">J5Y09_21670</name>
</gene>
<sequence length="218" mass="24005">MFRRPTVLAALLLAAPALADLPTEKPPALAPPGQVLTVEAPTSKPPPLERTAADIPGPACVEAHRALIDDAMAEARRRLPEAIRLVRDEPDHPHIRRWFGDAPRKTIRITLELTLARLEDMSGVDLRCNDPPGCPGGRFAYARERDMVLGLCAPFFRARMDGTDSRWGILIHEASHLAANTRDHAYRPNGALALAKENAARAAENADNYEYFVETLPR</sequence>
<feature type="signal peptide" evidence="1">
    <location>
        <begin position="1"/>
        <end position="19"/>
    </location>
</feature>
<feature type="chain" id="PRO_5045443234" description="Lysine-specific metallo-endopeptidase domain-containing protein" evidence="1">
    <location>
        <begin position="20"/>
        <end position="218"/>
    </location>
</feature>
<keyword evidence="4" id="KW-1185">Reference proteome</keyword>
<accession>A0ABS4AZ29</accession>
<proteinExistence type="predicted"/>
<dbReference type="RefSeq" id="WP_209353950.1">
    <property type="nucleotide sequence ID" value="NZ_JAGIYZ010000031.1"/>
</dbReference>
<dbReference type="Proteomes" id="UP000680815">
    <property type="component" value="Unassembled WGS sequence"/>
</dbReference>
<feature type="domain" description="Lysine-specific metallo-endopeptidase" evidence="2">
    <location>
        <begin position="83"/>
        <end position="214"/>
    </location>
</feature>
<dbReference type="Pfam" id="PF14521">
    <property type="entry name" value="Aspzincin_M35"/>
    <property type="match status" value="1"/>
</dbReference>
<dbReference type="EMBL" id="JAGIYZ010000031">
    <property type="protein sequence ID" value="MBP0466552.1"/>
    <property type="molecule type" value="Genomic_DNA"/>
</dbReference>
<protein>
    <recommendedName>
        <fullName evidence="2">Lysine-specific metallo-endopeptidase domain-containing protein</fullName>
    </recommendedName>
</protein>
<comment type="caution">
    <text evidence="3">The sequence shown here is derived from an EMBL/GenBank/DDBJ whole genome shotgun (WGS) entry which is preliminary data.</text>
</comment>
<dbReference type="SMART" id="SM01351">
    <property type="entry name" value="Aspzincin_M35"/>
    <property type="match status" value="1"/>
</dbReference>
<evidence type="ECO:0000256" key="1">
    <source>
        <dbReference type="SAM" id="SignalP"/>
    </source>
</evidence>
<evidence type="ECO:0000313" key="3">
    <source>
        <dbReference type="EMBL" id="MBP0466552.1"/>
    </source>
</evidence>
<dbReference type="Gene3D" id="3.40.390.10">
    <property type="entry name" value="Collagenase (Catalytic Domain)"/>
    <property type="match status" value="1"/>
</dbReference>
<keyword evidence="1" id="KW-0732">Signal</keyword>
<organism evidence="3 4">
    <name type="scientific">Roseomonas nitratireducens</name>
    <dbReference type="NCBI Taxonomy" id="2820810"/>
    <lineage>
        <taxon>Bacteria</taxon>
        <taxon>Pseudomonadati</taxon>
        <taxon>Pseudomonadota</taxon>
        <taxon>Alphaproteobacteria</taxon>
        <taxon>Acetobacterales</taxon>
        <taxon>Roseomonadaceae</taxon>
        <taxon>Roseomonas</taxon>
    </lineage>
</organism>
<reference evidence="3 4" key="1">
    <citation type="submission" date="2021-03" db="EMBL/GenBank/DDBJ databases">
        <authorList>
            <person name="So Y."/>
        </authorList>
    </citation>
    <scope>NUCLEOTIDE SEQUENCE [LARGE SCALE GENOMIC DNA]</scope>
    <source>
        <strain evidence="3 4">PWR1</strain>
    </source>
</reference>
<dbReference type="SUPFAM" id="SSF55486">
    <property type="entry name" value="Metalloproteases ('zincins'), catalytic domain"/>
    <property type="match status" value="1"/>
</dbReference>
<evidence type="ECO:0000259" key="2">
    <source>
        <dbReference type="SMART" id="SM01351"/>
    </source>
</evidence>
<evidence type="ECO:0000313" key="4">
    <source>
        <dbReference type="Proteomes" id="UP000680815"/>
    </source>
</evidence>
<name>A0ABS4AZ29_9PROT</name>
<dbReference type="InterPro" id="IPR024079">
    <property type="entry name" value="MetalloPept_cat_dom_sf"/>
</dbReference>
<dbReference type="InterPro" id="IPR029463">
    <property type="entry name" value="Lys_MEP"/>
</dbReference>